<dbReference type="InterPro" id="IPR003789">
    <property type="entry name" value="Asn/Gln_tRNA_amidoTrase-B-like"/>
</dbReference>
<dbReference type="PANTHER" id="PTHR28055:SF1">
    <property type="entry name" value="ALTERED INHERITANCE OF MITOCHONDRIA PROTEIN 41, MITOCHONDRIAL"/>
    <property type="match status" value="1"/>
</dbReference>
<reference evidence="1 6" key="1">
    <citation type="journal article" date="2016" name="Genome Announc.">
        <title>Complete Genome Sequences of Aerococcus christensenii CCUG 28831T, Aerococcus sanguinicola CCUG 43001T, Aerococcus urinae CCUG 36881T, Aerococcus urinaeequi CCUG 28094T, Aerococcus urinaehominis CCUG 42038 BT, and Aerococcus viridans CCUG 4311T.</title>
        <authorList>
            <person name="Carkaci D."/>
            <person name="Dargis R."/>
            <person name="Nielsen X.C."/>
            <person name="Skovgaard O."/>
            <person name="Fuursted K."/>
            <person name="Christensen J.J."/>
        </authorList>
    </citation>
    <scope>NUCLEOTIDE SEQUENCE [LARGE SCALE GENOMIC DNA]</scope>
    <source>
        <strain evidence="1 6">CCUG28094</strain>
    </source>
</reference>
<reference evidence="5" key="6">
    <citation type="submission" date="2023-01" db="EMBL/GenBank/DDBJ databases">
        <title>Oxazolidinone resistance genes in florfenicol resistant enterococci from beef cattle and veal calves at slaughter.</title>
        <authorList>
            <person name="Biggel M."/>
        </authorList>
    </citation>
    <scope>NUCLEOTIDE SEQUENCE</scope>
    <source>
        <strain evidence="5">K79-1</strain>
    </source>
</reference>
<evidence type="ECO:0000313" key="3">
    <source>
        <dbReference type="EMBL" id="QOQ79950.1"/>
    </source>
</evidence>
<accession>A0A0U4W8X1</accession>
<dbReference type="InterPro" id="IPR023168">
    <property type="entry name" value="GatB_Yqey_C_2"/>
</dbReference>
<dbReference type="EMBL" id="JACGAN010000001">
    <property type="protein sequence ID" value="MBA5745809.1"/>
    <property type="molecule type" value="Genomic_DNA"/>
</dbReference>
<dbReference type="Proteomes" id="UP001164714">
    <property type="component" value="Chromosome"/>
</dbReference>
<evidence type="ECO:0000313" key="1">
    <source>
        <dbReference type="EMBL" id="AMB98316.1"/>
    </source>
</evidence>
<dbReference type="Pfam" id="PF09424">
    <property type="entry name" value="YqeY"/>
    <property type="match status" value="1"/>
</dbReference>
<dbReference type="EMBL" id="CP063065">
    <property type="protein sequence ID" value="QOQ79950.1"/>
    <property type="molecule type" value="Genomic_DNA"/>
</dbReference>
<dbReference type="Gene3D" id="1.10.1510.10">
    <property type="entry name" value="Uncharacterised protein YqeY/AIM41 PF09424, N-terminal domain"/>
    <property type="match status" value="1"/>
</dbReference>
<dbReference type="GeneID" id="92867673"/>
<dbReference type="Gene3D" id="1.10.10.410">
    <property type="match status" value="1"/>
</dbReference>
<evidence type="ECO:0000313" key="8">
    <source>
        <dbReference type="Proteomes" id="UP000595091"/>
    </source>
</evidence>
<keyword evidence="7" id="KW-1185">Reference proteome</keyword>
<proteinExistence type="predicted"/>
<reference evidence="6" key="2">
    <citation type="submission" date="2016-01" db="EMBL/GenBank/DDBJ databases">
        <title>Six Aerococcus type strain genome sequencing and assembly using PacBio and Illumina Hiseq.</title>
        <authorList>
            <person name="Carkaci D."/>
            <person name="Dargis R."/>
            <person name="Nielsen X.C."/>
            <person name="Skovgaard O."/>
            <person name="Fuursted K."/>
            <person name="Christensen J.J."/>
        </authorList>
    </citation>
    <scope>NUCLEOTIDE SEQUENCE [LARGE SCALE GENOMIC DNA]</scope>
    <source>
        <strain evidence="6">CCUG28094</strain>
    </source>
</reference>
<reference evidence="4" key="5">
    <citation type="submission" date="2022-12" db="EMBL/GenBank/DDBJ databases">
        <title>Whole genome sequence analysis of a duck derived balloon bacteium Aerococcus urinaeequi henan2020.</title>
        <authorList>
            <person name="Zhang H."/>
            <person name="Qiao H.X."/>
            <person name="Bian C.Z."/>
            <person name="Shu J.C."/>
        </authorList>
    </citation>
    <scope>NUCLEOTIDE SEQUENCE</scope>
    <source>
        <strain evidence="4">2020-HN-1</strain>
    </source>
</reference>
<dbReference type="Proteomes" id="UP000067698">
    <property type="component" value="Chromosome"/>
</dbReference>
<sequence>MALLDQLNTDMKVAMKAKDKFKLSVIRMLKAAVQNAEINKGSALSEDEEIELLARELKQRKESEAEFRQADHVELADNAVAEIAIIEEYLPAQLSEAELDEGVKQVIDEVGATSMKDFGKVMQTAVAKFKGQADGNAIQTVAKKYLG</sequence>
<dbReference type="EMBL" id="CP014162">
    <property type="protein sequence ID" value="AMB98316.1"/>
    <property type="molecule type" value="Genomic_DNA"/>
</dbReference>
<dbReference type="OrthoDB" id="9794041at2"/>
<reference evidence="2 7" key="3">
    <citation type="submission" date="2020-07" db="EMBL/GenBank/DDBJ databases">
        <title>Draft Genome Sequences of Lactobacillales Isolated from the International Space Station.</title>
        <authorList>
            <person name="Bharadwaj A.R."/>
            <person name="Singh N.K."/>
            <person name="Wood J.M."/>
            <person name="Debieu M."/>
            <person name="O'Hara N.B."/>
            <person name="Karouia F."/>
            <person name="Mason C.E."/>
            <person name="Venkateswaran K."/>
        </authorList>
    </citation>
    <scope>NUCLEOTIDE SEQUENCE [LARGE SCALE GENOMIC DNA]</scope>
    <source>
        <strain evidence="2 7">151250015-1-258-55</strain>
    </source>
</reference>
<evidence type="ECO:0000313" key="5">
    <source>
        <dbReference type="EMBL" id="WCG38609.1"/>
    </source>
</evidence>
<dbReference type="GO" id="GO:0016884">
    <property type="term" value="F:carbon-nitrogen ligase activity, with glutamine as amido-N-donor"/>
    <property type="evidence" value="ECO:0007669"/>
    <property type="project" value="InterPro"/>
</dbReference>
<organism evidence="5 9">
    <name type="scientific">Aerococcus urinaeequi</name>
    <dbReference type="NCBI Taxonomy" id="51665"/>
    <lineage>
        <taxon>Bacteria</taxon>
        <taxon>Bacillati</taxon>
        <taxon>Bacillota</taxon>
        <taxon>Bacilli</taxon>
        <taxon>Lactobacillales</taxon>
        <taxon>Aerococcaceae</taxon>
        <taxon>Aerococcus</taxon>
    </lineage>
</organism>
<evidence type="ECO:0000313" key="7">
    <source>
        <dbReference type="Proteomes" id="UP000540056"/>
    </source>
</evidence>
<dbReference type="PANTHER" id="PTHR28055">
    <property type="entry name" value="ALTERED INHERITANCE OF MITOCHONDRIA PROTEIN 41, MITOCHONDRIAL"/>
    <property type="match status" value="1"/>
</dbReference>
<dbReference type="RefSeq" id="WP_016897393.1">
    <property type="nucleotide sequence ID" value="NZ_CANSXX010000002.1"/>
</dbReference>
<dbReference type="Proteomes" id="UP001179483">
    <property type="component" value="Chromosome"/>
</dbReference>
<dbReference type="InterPro" id="IPR019004">
    <property type="entry name" value="YqeY/Aim41"/>
</dbReference>
<dbReference type="EMBL" id="CP116590">
    <property type="protein sequence ID" value="WCG38609.1"/>
    <property type="molecule type" value="Genomic_DNA"/>
</dbReference>
<protein>
    <submittedName>
        <fullName evidence="1">Aspartyl-tRNA amidotransferase</fullName>
    </submittedName>
    <submittedName>
        <fullName evidence="5">GatB/YqeY domain-containing protein</fullName>
    </submittedName>
</protein>
<evidence type="ECO:0000313" key="2">
    <source>
        <dbReference type="EMBL" id="MBA5745809.1"/>
    </source>
</evidence>
<dbReference type="Proteomes" id="UP000540056">
    <property type="component" value="Unassembled WGS sequence"/>
</dbReference>
<reference evidence="3 8" key="4">
    <citation type="submission" date="2020-10" db="EMBL/GenBank/DDBJ databases">
        <title>Plasmid carrying two tetracycline resistance determinant.</title>
        <authorList>
            <person name="Yang Q."/>
        </authorList>
    </citation>
    <scope>NUCLEOTIDE SEQUENCE [LARGE SCALE GENOMIC DNA]</scope>
    <source>
        <strain evidence="3 8">T43</strain>
    </source>
</reference>
<dbReference type="SUPFAM" id="SSF89095">
    <property type="entry name" value="GatB/YqeY motif"/>
    <property type="match status" value="1"/>
</dbReference>
<dbReference type="KEGG" id="aui:APT62_05120"/>
<dbReference type="Proteomes" id="UP000595091">
    <property type="component" value="Chromosome"/>
</dbReference>
<evidence type="ECO:0000313" key="9">
    <source>
        <dbReference type="Proteomes" id="UP001179483"/>
    </source>
</evidence>
<gene>
    <name evidence="1" type="ORF">AWM74_08870</name>
    <name evidence="2" type="ORF">H3232_01075</name>
    <name evidence="3" type="ORF">IMX20_04575</name>
    <name evidence="4" type="ORF">OZ415_04800</name>
    <name evidence="5" type="ORF">PML80_04610</name>
</gene>
<name>A0A0U4W8X1_9LACT</name>
<evidence type="ECO:0000313" key="4">
    <source>
        <dbReference type="EMBL" id="WAT25384.1"/>
    </source>
</evidence>
<dbReference type="InterPro" id="IPR042184">
    <property type="entry name" value="YqeY/Aim41_N"/>
</dbReference>
<dbReference type="AlphaFoldDB" id="A0A0U4W8X1"/>
<evidence type="ECO:0000313" key="6">
    <source>
        <dbReference type="Proteomes" id="UP000067698"/>
    </source>
</evidence>
<dbReference type="EMBL" id="CP114063">
    <property type="protein sequence ID" value="WAT25384.1"/>
    <property type="molecule type" value="Genomic_DNA"/>
</dbReference>